<accession>A0AAD5XRU7</accession>
<feature type="chain" id="PRO_5042166737" evidence="1">
    <location>
        <begin position="28"/>
        <end position="269"/>
    </location>
</feature>
<evidence type="ECO:0000313" key="3">
    <source>
        <dbReference type="Proteomes" id="UP001212152"/>
    </source>
</evidence>
<dbReference type="EMBL" id="JADGJQ010000034">
    <property type="protein sequence ID" value="KAJ3177289.1"/>
    <property type="molecule type" value="Genomic_DNA"/>
</dbReference>
<keyword evidence="3" id="KW-1185">Reference proteome</keyword>
<evidence type="ECO:0000256" key="1">
    <source>
        <dbReference type="SAM" id="SignalP"/>
    </source>
</evidence>
<sequence length="269" mass="26649">MHVPKPPSSFLALLLLAVLALGLGSSAEPLDIVTSDPPALVLTSGRFMSEAAFNAFAQEIQADYNLIPSPSPQVTQAVNDVTSTAGHGPVDLAAVDYLAKRLESVLPNDPTYAPLADAANQLSAAVNAANKNLPIPVPTPFKTVTFGMPAPTTAAPLPPGSTVLQTQWSTVVSGTLTVTVPFTTVTTTVAVTTTPVGGKPIPTASTSAGIGSGSCSACPAPHPSTPSFGLPFVPADQVAGGGPQGLNAIGASALVACAAAAGLAGLLLG</sequence>
<organism evidence="2 3">
    <name type="scientific">Geranomyces variabilis</name>
    <dbReference type="NCBI Taxonomy" id="109894"/>
    <lineage>
        <taxon>Eukaryota</taxon>
        <taxon>Fungi</taxon>
        <taxon>Fungi incertae sedis</taxon>
        <taxon>Chytridiomycota</taxon>
        <taxon>Chytridiomycota incertae sedis</taxon>
        <taxon>Chytridiomycetes</taxon>
        <taxon>Spizellomycetales</taxon>
        <taxon>Powellomycetaceae</taxon>
        <taxon>Geranomyces</taxon>
    </lineage>
</organism>
<keyword evidence="1" id="KW-0732">Signal</keyword>
<protein>
    <submittedName>
        <fullName evidence="2">Uncharacterized protein</fullName>
    </submittedName>
</protein>
<name>A0AAD5XRU7_9FUNG</name>
<evidence type="ECO:0000313" key="2">
    <source>
        <dbReference type="EMBL" id="KAJ3177289.1"/>
    </source>
</evidence>
<proteinExistence type="predicted"/>
<dbReference type="Proteomes" id="UP001212152">
    <property type="component" value="Unassembled WGS sequence"/>
</dbReference>
<feature type="signal peptide" evidence="1">
    <location>
        <begin position="1"/>
        <end position="27"/>
    </location>
</feature>
<reference evidence="2" key="1">
    <citation type="submission" date="2020-05" db="EMBL/GenBank/DDBJ databases">
        <title>Phylogenomic resolution of chytrid fungi.</title>
        <authorList>
            <person name="Stajich J.E."/>
            <person name="Amses K."/>
            <person name="Simmons R."/>
            <person name="Seto K."/>
            <person name="Myers J."/>
            <person name="Bonds A."/>
            <person name="Quandt C.A."/>
            <person name="Barry K."/>
            <person name="Liu P."/>
            <person name="Grigoriev I."/>
            <person name="Longcore J.E."/>
            <person name="James T.Y."/>
        </authorList>
    </citation>
    <scope>NUCLEOTIDE SEQUENCE</scope>
    <source>
        <strain evidence="2">JEL0379</strain>
    </source>
</reference>
<comment type="caution">
    <text evidence="2">The sequence shown here is derived from an EMBL/GenBank/DDBJ whole genome shotgun (WGS) entry which is preliminary data.</text>
</comment>
<dbReference type="AlphaFoldDB" id="A0AAD5XRU7"/>
<gene>
    <name evidence="2" type="ORF">HDU87_004541</name>
</gene>